<dbReference type="RefSeq" id="WP_048364550.1">
    <property type="nucleotide sequence ID" value="NZ_JYLF01000004.1"/>
</dbReference>
<dbReference type="PATRIC" id="fig|1608994.3.peg.3067"/>
<proteinExistence type="predicted"/>
<dbReference type="NCBIfam" id="TIGR01175">
    <property type="entry name" value="pilM"/>
    <property type="match status" value="1"/>
</dbReference>
<dbReference type="Pfam" id="PF11104">
    <property type="entry name" value="PilM_2"/>
    <property type="match status" value="1"/>
</dbReference>
<evidence type="ECO:0008006" key="3">
    <source>
        <dbReference type="Google" id="ProtNLM"/>
    </source>
</evidence>
<dbReference type="PANTHER" id="PTHR32432">
    <property type="entry name" value="CELL DIVISION PROTEIN FTSA-RELATED"/>
    <property type="match status" value="1"/>
</dbReference>
<dbReference type="InterPro" id="IPR050696">
    <property type="entry name" value="FtsA/MreB"/>
</dbReference>
<sequence length="227" mass="24384">MSGFFTTKPQRYVGIEVGAQSINMVELSRSRSGIQLEAYAIEPLPAMPVHDLTGIPAKSVAQALLKALGDAGVQARDAVMSMPDTQVISKVIRVEAGLSTSDLELHVRLEAEQYVPYSLDEAALDFDVLGVSDVDPQQLDVLLVVCRQETLDWHQAVLLGAGLNPRVIEVQSHALARGLEGLSRLPGYEVSEPLAGIKRNPRLAPDAVFCDAAQLLTACGLALRGFD</sequence>
<name>A0A0J6LH20_9PSED</name>
<evidence type="ECO:0000313" key="1">
    <source>
        <dbReference type="EMBL" id="KMN13646.1"/>
    </source>
</evidence>
<dbReference type="InterPro" id="IPR005883">
    <property type="entry name" value="PilM"/>
</dbReference>
<gene>
    <name evidence="1" type="ORF">TU86_12125</name>
</gene>
<reference evidence="1 2" key="1">
    <citation type="submission" date="2015-02" db="EMBL/GenBank/DDBJ databases">
        <title>Pseudomonas helleri sp. nov. and Pseudomonas weihenstephanensis sp. nov., isolated from raw cows milk.</title>
        <authorList>
            <person name="von Neubeck M."/>
            <person name="Huptas C."/>
            <person name="Wenning M."/>
            <person name="Scherer S."/>
        </authorList>
    </citation>
    <scope>NUCLEOTIDE SEQUENCE [LARGE SCALE GENOMIC DNA]</scope>
    <source>
        <strain evidence="1 2">DSM 29166</strain>
    </source>
</reference>
<dbReference type="OrthoDB" id="9773403at2"/>
<dbReference type="EMBL" id="JYLF01000004">
    <property type="protein sequence ID" value="KMN13646.1"/>
    <property type="molecule type" value="Genomic_DNA"/>
</dbReference>
<dbReference type="AlphaFoldDB" id="A0A0J6LH20"/>
<evidence type="ECO:0000313" key="2">
    <source>
        <dbReference type="Proteomes" id="UP000036325"/>
    </source>
</evidence>
<dbReference type="Proteomes" id="UP000036325">
    <property type="component" value="Unassembled WGS sequence"/>
</dbReference>
<organism evidence="1 2">
    <name type="scientific">Pseudomonas weihenstephanensis</name>
    <dbReference type="NCBI Taxonomy" id="1608994"/>
    <lineage>
        <taxon>Bacteria</taxon>
        <taxon>Pseudomonadati</taxon>
        <taxon>Pseudomonadota</taxon>
        <taxon>Gammaproteobacteria</taxon>
        <taxon>Pseudomonadales</taxon>
        <taxon>Pseudomonadaceae</taxon>
        <taxon>Pseudomonas</taxon>
    </lineage>
</organism>
<dbReference type="Gene3D" id="3.30.420.40">
    <property type="match status" value="1"/>
</dbReference>
<dbReference type="InterPro" id="IPR043129">
    <property type="entry name" value="ATPase_NBD"/>
</dbReference>
<dbReference type="STRING" id="1608994.TU86_12125"/>
<dbReference type="SUPFAM" id="SSF53067">
    <property type="entry name" value="Actin-like ATPase domain"/>
    <property type="match status" value="1"/>
</dbReference>
<protein>
    <recommendedName>
        <fullName evidence="3">Pilus assembly protein PilM</fullName>
    </recommendedName>
</protein>
<dbReference type="PANTHER" id="PTHR32432:SF3">
    <property type="entry name" value="ETHANOLAMINE UTILIZATION PROTEIN EUTJ"/>
    <property type="match status" value="1"/>
</dbReference>
<comment type="caution">
    <text evidence="1">The sequence shown here is derived from an EMBL/GenBank/DDBJ whole genome shotgun (WGS) entry which is preliminary data.</text>
</comment>
<accession>A0A0J6LH20</accession>